<dbReference type="GO" id="GO:0008528">
    <property type="term" value="F:G protein-coupled peptide receptor activity"/>
    <property type="evidence" value="ECO:0007669"/>
    <property type="project" value="InterPro"/>
</dbReference>
<dbReference type="EMBL" id="CAJHNH020002560">
    <property type="protein sequence ID" value="CAG5127084.1"/>
    <property type="molecule type" value="Genomic_DNA"/>
</dbReference>
<evidence type="ECO:0000256" key="2">
    <source>
        <dbReference type="ARBA" id="ARBA00022692"/>
    </source>
</evidence>
<evidence type="ECO:0000256" key="5">
    <source>
        <dbReference type="SAM" id="MobiDB-lite"/>
    </source>
</evidence>
<comment type="subcellular location">
    <subcellularLocation>
        <location evidence="1">Membrane</location>
    </subcellularLocation>
</comment>
<evidence type="ECO:0000256" key="6">
    <source>
        <dbReference type="SAM" id="Phobius"/>
    </source>
</evidence>
<dbReference type="InterPro" id="IPR000276">
    <property type="entry name" value="GPCR_Rhodpsn"/>
</dbReference>
<dbReference type="GO" id="GO:0016020">
    <property type="term" value="C:membrane"/>
    <property type="evidence" value="ECO:0007669"/>
    <property type="project" value="UniProtKB-SubCell"/>
</dbReference>
<comment type="caution">
    <text evidence="8">The sequence shown here is derived from an EMBL/GenBank/DDBJ whole genome shotgun (WGS) entry which is preliminary data.</text>
</comment>
<dbReference type="PANTHER" id="PTHR46641:SF2">
    <property type="entry name" value="FMRFAMIDE RECEPTOR"/>
    <property type="match status" value="1"/>
</dbReference>
<keyword evidence="4 6" id="KW-0472">Membrane</keyword>
<protein>
    <recommendedName>
        <fullName evidence="7">G-protein coupled receptors family 1 profile domain-containing protein</fullName>
    </recommendedName>
</protein>
<dbReference type="InterPro" id="IPR019427">
    <property type="entry name" value="7TM_GPCR_serpentine_rcpt_Srw"/>
</dbReference>
<dbReference type="InterPro" id="IPR052954">
    <property type="entry name" value="GPCR-Ligand_Int"/>
</dbReference>
<organism evidence="8 9">
    <name type="scientific">Candidula unifasciata</name>
    <dbReference type="NCBI Taxonomy" id="100452"/>
    <lineage>
        <taxon>Eukaryota</taxon>
        <taxon>Metazoa</taxon>
        <taxon>Spiralia</taxon>
        <taxon>Lophotrochozoa</taxon>
        <taxon>Mollusca</taxon>
        <taxon>Gastropoda</taxon>
        <taxon>Heterobranchia</taxon>
        <taxon>Euthyneura</taxon>
        <taxon>Panpulmonata</taxon>
        <taxon>Eupulmonata</taxon>
        <taxon>Stylommatophora</taxon>
        <taxon>Helicina</taxon>
        <taxon>Helicoidea</taxon>
        <taxon>Geomitridae</taxon>
        <taxon>Candidula</taxon>
    </lineage>
</organism>
<feature type="region of interest" description="Disordered" evidence="5">
    <location>
        <begin position="345"/>
        <end position="370"/>
    </location>
</feature>
<evidence type="ECO:0000256" key="3">
    <source>
        <dbReference type="ARBA" id="ARBA00022989"/>
    </source>
</evidence>
<feature type="transmembrane region" description="Helical" evidence="6">
    <location>
        <begin position="195"/>
        <end position="217"/>
    </location>
</feature>
<dbReference type="Proteomes" id="UP000678393">
    <property type="component" value="Unassembled WGS sequence"/>
</dbReference>
<dbReference type="Pfam" id="PF10324">
    <property type="entry name" value="7TM_GPCR_Srw"/>
    <property type="match status" value="1"/>
</dbReference>
<dbReference type="AlphaFoldDB" id="A0A8S3ZC27"/>
<evidence type="ECO:0000313" key="9">
    <source>
        <dbReference type="Proteomes" id="UP000678393"/>
    </source>
</evidence>
<sequence>MNTTDLYNMTVISETISSMHTTDVYNMASTDENHAPRRYIWQWRVGLFAVGGACIECVGVICNIIAIIVLANFRSRSSAPFLLICLSVFDSLYLLSMLFLENLAIMEGGQLFNASYREFTLPIYDFEFKSIVLVFSRVLYPTPFLMQTCTIYLVVLITLERFAVVAWPFVAHRICRNDFGRSTFYTEIFIKRLNIIVNFALPFVLLILFNYFMIISLRKSRMNATSKRTFTTDERRMTMMVFCMTSIFFVCELVAAICQIVLMGFSSYDQLPVEISRFSAIADTCLLINSAINFAIYCVSGKKFRQTFVQLFCRCRSKPHKKQPFCVISGSKTGVNSCLTRTRKPRRSTTESSLSSISNGTRSSKCTDSDSIHKKLSVIAPEG</sequence>
<evidence type="ECO:0000256" key="4">
    <source>
        <dbReference type="ARBA" id="ARBA00023136"/>
    </source>
</evidence>
<dbReference type="CDD" id="cd14978">
    <property type="entry name" value="7tmA_FMRFamide_R-like"/>
    <property type="match status" value="1"/>
</dbReference>
<evidence type="ECO:0000259" key="7">
    <source>
        <dbReference type="PROSITE" id="PS50262"/>
    </source>
</evidence>
<name>A0A8S3ZC27_9EUPU</name>
<dbReference type="PANTHER" id="PTHR46641">
    <property type="entry name" value="FMRFAMIDE RECEPTOR-RELATED"/>
    <property type="match status" value="1"/>
</dbReference>
<evidence type="ECO:0000313" key="8">
    <source>
        <dbReference type="EMBL" id="CAG5127084.1"/>
    </source>
</evidence>
<keyword evidence="2 6" id="KW-0812">Transmembrane</keyword>
<reference evidence="8" key="1">
    <citation type="submission" date="2021-04" db="EMBL/GenBank/DDBJ databases">
        <authorList>
            <consortium name="Molecular Ecology Group"/>
        </authorList>
    </citation>
    <scope>NUCLEOTIDE SEQUENCE</scope>
</reference>
<dbReference type="PRINTS" id="PR00237">
    <property type="entry name" value="GPCRRHODOPSN"/>
</dbReference>
<feature type="transmembrane region" description="Helical" evidence="6">
    <location>
        <begin position="238"/>
        <end position="266"/>
    </location>
</feature>
<dbReference type="InterPro" id="IPR017452">
    <property type="entry name" value="GPCR_Rhodpsn_7TM"/>
</dbReference>
<dbReference type="OrthoDB" id="10011262at2759"/>
<proteinExistence type="predicted"/>
<evidence type="ECO:0000256" key="1">
    <source>
        <dbReference type="ARBA" id="ARBA00004370"/>
    </source>
</evidence>
<accession>A0A8S3ZC27</accession>
<gene>
    <name evidence="8" type="ORF">CUNI_LOCUS12642</name>
</gene>
<keyword evidence="9" id="KW-1185">Reference proteome</keyword>
<feature type="domain" description="G-protein coupled receptors family 1 profile" evidence="7">
    <location>
        <begin position="175"/>
        <end position="297"/>
    </location>
</feature>
<feature type="transmembrane region" description="Helical" evidence="6">
    <location>
        <begin position="47"/>
        <end position="73"/>
    </location>
</feature>
<dbReference type="SUPFAM" id="SSF81321">
    <property type="entry name" value="Family A G protein-coupled receptor-like"/>
    <property type="match status" value="1"/>
</dbReference>
<dbReference type="PROSITE" id="PS50262">
    <property type="entry name" value="G_PROTEIN_RECEP_F1_2"/>
    <property type="match status" value="2"/>
</dbReference>
<dbReference type="Gene3D" id="1.20.1070.10">
    <property type="entry name" value="Rhodopsin 7-helix transmembrane proteins"/>
    <property type="match status" value="2"/>
</dbReference>
<feature type="transmembrane region" description="Helical" evidence="6">
    <location>
        <begin position="79"/>
        <end position="100"/>
    </location>
</feature>
<feature type="domain" description="G-protein coupled receptors family 1 profile" evidence="7">
    <location>
        <begin position="62"/>
        <end position="169"/>
    </location>
</feature>
<feature type="compositionally biased region" description="Low complexity" evidence="5">
    <location>
        <begin position="350"/>
        <end position="361"/>
    </location>
</feature>
<keyword evidence="3 6" id="KW-1133">Transmembrane helix</keyword>
<feature type="transmembrane region" description="Helical" evidence="6">
    <location>
        <begin position="278"/>
        <end position="299"/>
    </location>
</feature>